<dbReference type="AlphaFoldDB" id="A0A553QWW6"/>
<dbReference type="Gene3D" id="3.30.300.20">
    <property type="match status" value="1"/>
</dbReference>
<protein>
    <recommendedName>
        <fullName evidence="3">G domain-containing protein</fullName>
    </recommendedName>
</protein>
<dbReference type="GO" id="GO:0000028">
    <property type="term" value="P:ribosomal small subunit assembly"/>
    <property type="evidence" value="ECO:0007669"/>
    <property type="project" value="TreeGrafter"/>
</dbReference>
<dbReference type="PANTHER" id="PTHR42698">
    <property type="entry name" value="GTPASE ERA"/>
    <property type="match status" value="1"/>
</dbReference>
<dbReference type="EMBL" id="SRMA01025441">
    <property type="protein sequence ID" value="TRY94450.1"/>
    <property type="molecule type" value="Genomic_DNA"/>
</dbReference>
<dbReference type="InterPro" id="IPR005662">
    <property type="entry name" value="GTPase_Era-like"/>
</dbReference>
<dbReference type="GO" id="GO:0005525">
    <property type="term" value="F:GTP binding"/>
    <property type="evidence" value="ECO:0007669"/>
    <property type="project" value="UniProtKB-KW"/>
</dbReference>
<dbReference type="CDD" id="cd22534">
    <property type="entry name" value="KH-II_Era"/>
    <property type="match status" value="1"/>
</dbReference>
<proteinExistence type="predicted"/>
<feature type="domain" description="G" evidence="3">
    <location>
        <begin position="51"/>
        <end position="73"/>
    </location>
</feature>
<sequence>MFLSRSMCFSAVRNLTVSSGHTRQFLCHTQEGQFSLLIREPDQPDNAKSLKVAIVGLPNAGKSTLANQLLGKKILLDTPVLSFLLSRHNLKKSFTEDPSKCLKEADLAVVLVDVSNKWTRGELGYVMLDCLNRNPTVPSILVLNKVDLLTNKSILLTITEQLTEGMVNGKRIPNVKWSEKRPYRKSIIRNLENSETVCRDGLEKPHGWPHFKEVFMLSSIDEKDVETLKKNLVKYAKPGCWQYHSHVVTDRSPEDLCINIIKEKMLELLPEEVPYCIRPEIELWKISTDGVLTVSVKLNATRESHKRLLTGPKNHTISRICIQAGQDLMKLFMCSVRLSLVPMLRK</sequence>
<accession>A0A553QWW6</accession>
<keyword evidence="2" id="KW-0342">GTP-binding</keyword>
<comment type="caution">
    <text evidence="4">The sequence shown here is derived from an EMBL/GenBank/DDBJ whole genome shotgun (WGS) entry which is preliminary data.</text>
</comment>
<gene>
    <name evidence="4" type="ORF">DNTS_011371</name>
</gene>
<dbReference type="Gene3D" id="3.40.50.300">
    <property type="entry name" value="P-loop containing nucleotide triphosphate hydrolases"/>
    <property type="match status" value="2"/>
</dbReference>
<evidence type="ECO:0000313" key="5">
    <source>
        <dbReference type="Proteomes" id="UP000316079"/>
    </source>
</evidence>
<dbReference type="Proteomes" id="UP000316079">
    <property type="component" value="Unassembled WGS sequence"/>
</dbReference>
<dbReference type="Pfam" id="PF01926">
    <property type="entry name" value="MMR_HSR1"/>
    <property type="match status" value="1"/>
</dbReference>
<evidence type="ECO:0000256" key="1">
    <source>
        <dbReference type="ARBA" id="ARBA00022741"/>
    </source>
</evidence>
<dbReference type="GO" id="GO:0005759">
    <property type="term" value="C:mitochondrial matrix"/>
    <property type="evidence" value="ECO:0007669"/>
    <property type="project" value="TreeGrafter"/>
</dbReference>
<dbReference type="GO" id="GO:0019843">
    <property type="term" value="F:rRNA binding"/>
    <property type="evidence" value="ECO:0007669"/>
    <property type="project" value="TreeGrafter"/>
</dbReference>
<evidence type="ECO:0000256" key="2">
    <source>
        <dbReference type="ARBA" id="ARBA00023134"/>
    </source>
</evidence>
<dbReference type="InterPro" id="IPR006073">
    <property type="entry name" value="GTP-bd"/>
</dbReference>
<dbReference type="SUPFAM" id="SSF52540">
    <property type="entry name" value="P-loop containing nucleoside triphosphate hydrolases"/>
    <property type="match status" value="1"/>
</dbReference>
<dbReference type="PANTHER" id="PTHR42698:SF1">
    <property type="entry name" value="GTPASE ERA, MITOCHONDRIAL"/>
    <property type="match status" value="1"/>
</dbReference>
<evidence type="ECO:0000313" key="4">
    <source>
        <dbReference type="EMBL" id="TRY94450.1"/>
    </source>
</evidence>
<dbReference type="InterPro" id="IPR027417">
    <property type="entry name" value="P-loop_NTPase"/>
</dbReference>
<name>A0A553QWW6_9TELE</name>
<reference evidence="4 5" key="1">
    <citation type="journal article" date="2019" name="Sci. Data">
        <title>Hybrid genome assembly and annotation of Danionella translucida.</title>
        <authorList>
            <person name="Kadobianskyi M."/>
            <person name="Schulze L."/>
            <person name="Schuelke M."/>
            <person name="Judkewitz B."/>
        </authorList>
    </citation>
    <scope>NUCLEOTIDE SEQUENCE [LARGE SCALE GENOMIC DNA]</scope>
    <source>
        <strain evidence="4 5">Bolton</strain>
    </source>
</reference>
<evidence type="ECO:0000259" key="3">
    <source>
        <dbReference type="Pfam" id="PF01926"/>
    </source>
</evidence>
<dbReference type="GO" id="GO:0043024">
    <property type="term" value="F:ribosomal small subunit binding"/>
    <property type="evidence" value="ECO:0007669"/>
    <property type="project" value="TreeGrafter"/>
</dbReference>
<keyword evidence="1" id="KW-0547">Nucleotide-binding</keyword>
<dbReference type="OrthoDB" id="8954335at2759"/>
<organism evidence="4 5">
    <name type="scientific">Danionella cerebrum</name>
    <dbReference type="NCBI Taxonomy" id="2873325"/>
    <lineage>
        <taxon>Eukaryota</taxon>
        <taxon>Metazoa</taxon>
        <taxon>Chordata</taxon>
        <taxon>Craniata</taxon>
        <taxon>Vertebrata</taxon>
        <taxon>Euteleostomi</taxon>
        <taxon>Actinopterygii</taxon>
        <taxon>Neopterygii</taxon>
        <taxon>Teleostei</taxon>
        <taxon>Ostariophysi</taxon>
        <taxon>Cypriniformes</taxon>
        <taxon>Danionidae</taxon>
        <taxon>Danioninae</taxon>
        <taxon>Danionella</taxon>
    </lineage>
</organism>
<dbReference type="STRING" id="623744.A0A553QWW6"/>
<dbReference type="InterPro" id="IPR015946">
    <property type="entry name" value="KH_dom-like_a/b"/>
</dbReference>
<keyword evidence="5" id="KW-1185">Reference proteome</keyword>